<evidence type="ECO:0000313" key="3">
    <source>
        <dbReference type="Proteomes" id="UP001277761"/>
    </source>
</evidence>
<accession>A0ABU4VF82</accession>
<protein>
    <submittedName>
        <fullName evidence="2">Ig-like domain-containing protein</fullName>
    </submittedName>
</protein>
<comment type="caution">
    <text evidence="2">The sequence shown here is derived from an EMBL/GenBank/DDBJ whole genome shotgun (WGS) entry which is preliminary data.</text>
</comment>
<feature type="signal peptide" evidence="1">
    <location>
        <begin position="1"/>
        <end position="24"/>
    </location>
</feature>
<organism evidence="2 3">
    <name type="scientific">Patulibacter brassicae</name>
    <dbReference type="NCBI Taxonomy" id="1705717"/>
    <lineage>
        <taxon>Bacteria</taxon>
        <taxon>Bacillati</taxon>
        <taxon>Actinomycetota</taxon>
        <taxon>Thermoleophilia</taxon>
        <taxon>Solirubrobacterales</taxon>
        <taxon>Patulibacteraceae</taxon>
        <taxon>Patulibacter</taxon>
    </lineage>
</organism>
<proteinExistence type="predicted"/>
<feature type="chain" id="PRO_5046000899" evidence="1">
    <location>
        <begin position="25"/>
        <end position="554"/>
    </location>
</feature>
<dbReference type="EMBL" id="JAXAVX010000001">
    <property type="protein sequence ID" value="MDX8150460.1"/>
    <property type="molecule type" value="Genomic_DNA"/>
</dbReference>
<keyword evidence="1" id="KW-0732">Signal</keyword>
<name>A0ABU4VF82_9ACTN</name>
<evidence type="ECO:0000256" key="1">
    <source>
        <dbReference type="SAM" id="SignalP"/>
    </source>
</evidence>
<gene>
    <name evidence="2" type="ORF">SK069_02550</name>
</gene>
<keyword evidence="3" id="KW-1185">Reference proteome</keyword>
<sequence>MLRRLLVPLLAALLLLASADAADAATRSRPADRVALAAKLAGDLRRATTDDRRRAALLRVFSALRVGVYSGRGRPIVRGTERSAGDVYLYDAEVRAIAAGLGRGQRIDPAGLVERVSRLRLAPRGGPLTGPRLERALTAGLRRARRERRAPRSLAGLLVAELGRRAKRPVTGRGAAYDPLQSWLILAELATGRRGGGSARPRQAGAPAPCFTGSGRVARIVSGFGALVQDFDTILKVATHSVASPLHGLTIAALFDVQPTQGGQVLSTHYGGPHHPLSGRELVFRIGAQMVAQLPDRVIRCGPLAGLTFPKKGPIAGLPVDWDGSVSDGLATLRAHGTITQQDAVTDANGIATLRFTPHREIVAGAGRERVAAGALQPEVSVLSGLGNVPGNINEVLFPFFTTIAFGIGYHEARGFRFSAETPELCFTLGSCDEHAFRYTHTYSARVCGPTPYGVPWDGTEITVERIGEEVSSSIERFEFVLRPGETSTTYPRDAIGRNDQRFDFRLIEHVIDPLMQVDTFYANNFEPGSENYRAYESHVPARVEEDLSCPPLP</sequence>
<reference evidence="2 3" key="1">
    <citation type="submission" date="2023-11" db="EMBL/GenBank/DDBJ databases">
        <authorList>
            <person name="Xu M."/>
            <person name="Jiang T."/>
        </authorList>
    </citation>
    <scope>NUCLEOTIDE SEQUENCE [LARGE SCALE GENOMIC DNA]</scope>
    <source>
        <strain evidence="2 3">SD</strain>
    </source>
</reference>
<dbReference type="Proteomes" id="UP001277761">
    <property type="component" value="Unassembled WGS sequence"/>
</dbReference>
<evidence type="ECO:0000313" key="2">
    <source>
        <dbReference type="EMBL" id="MDX8150460.1"/>
    </source>
</evidence>
<dbReference type="RefSeq" id="WP_319952608.1">
    <property type="nucleotide sequence ID" value="NZ_JAXAVX010000001.1"/>
</dbReference>